<accession>A0A9W4S0H3</accession>
<gene>
    <name evidence="4" type="ORF">CGXH109_LOCUS93639</name>
</gene>
<comment type="caution">
    <text evidence="4">The sequence shown here is derived from an EMBL/GenBank/DDBJ whole genome shotgun (WGS) entry which is preliminary data.</text>
</comment>
<dbReference type="AlphaFoldDB" id="A0A9W4S0H3"/>
<evidence type="ECO:0000313" key="4">
    <source>
        <dbReference type="EMBL" id="CAI0650212.1"/>
    </source>
</evidence>
<evidence type="ECO:0008006" key="6">
    <source>
        <dbReference type="Google" id="ProtNLM"/>
    </source>
</evidence>
<evidence type="ECO:0000313" key="5">
    <source>
        <dbReference type="Proteomes" id="UP001152533"/>
    </source>
</evidence>
<dbReference type="InterPro" id="IPR051911">
    <property type="entry name" value="SDR_oxidoreductase"/>
</dbReference>
<dbReference type="Gene3D" id="3.40.50.720">
    <property type="entry name" value="NAD(P)-binding Rossmann-like Domain"/>
    <property type="match status" value="1"/>
</dbReference>
<dbReference type="Pfam" id="PF00106">
    <property type="entry name" value="adh_short"/>
    <property type="match status" value="1"/>
</dbReference>
<evidence type="ECO:0000256" key="1">
    <source>
        <dbReference type="ARBA" id="ARBA00006484"/>
    </source>
</evidence>
<dbReference type="PRINTS" id="PR00080">
    <property type="entry name" value="SDRFAMILY"/>
</dbReference>
<keyword evidence="2" id="KW-0560">Oxidoreductase</keyword>
<dbReference type="GO" id="GO:0016491">
    <property type="term" value="F:oxidoreductase activity"/>
    <property type="evidence" value="ECO:0007669"/>
    <property type="project" value="UniProtKB-KW"/>
</dbReference>
<name>A0A9W4S0H3_9PEZI</name>
<evidence type="ECO:0000256" key="3">
    <source>
        <dbReference type="RuleBase" id="RU000363"/>
    </source>
</evidence>
<dbReference type="Proteomes" id="UP001152533">
    <property type="component" value="Unassembled WGS sequence"/>
</dbReference>
<reference evidence="4" key="1">
    <citation type="submission" date="2022-08" db="EMBL/GenBank/DDBJ databases">
        <authorList>
            <person name="Giroux E."/>
            <person name="Giroux E."/>
        </authorList>
    </citation>
    <scope>NUCLEOTIDE SEQUENCE</scope>
    <source>
        <strain evidence="4">H1091258</strain>
    </source>
</reference>
<protein>
    <recommendedName>
        <fullName evidence="6">Short chain dehydrogenase</fullName>
    </recommendedName>
</protein>
<dbReference type="SUPFAM" id="SSF51735">
    <property type="entry name" value="NAD(P)-binding Rossmann-fold domains"/>
    <property type="match status" value="1"/>
</dbReference>
<dbReference type="PANTHER" id="PTHR43976">
    <property type="entry name" value="SHORT CHAIN DEHYDROGENASE"/>
    <property type="match status" value="1"/>
</dbReference>
<evidence type="ECO:0000256" key="2">
    <source>
        <dbReference type="ARBA" id="ARBA00023002"/>
    </source>
</evidence>
<dbReference type="PANTHER" id="PTHR43976:SF16">
    <property type="entry name" value="SHORT-CHAIN DEHYDROGENASE_REDUCTASE FAMILY PROTEIN"/>
    <property type="match status" value="1"/>
</dbReference>
<comment type="similarity">
    <text evidence="1 3">Belongs to the short-chain dehydrogenases/reductases (SDR) family.</text>
</comment>
<keyword evidence="5" id="KW-1185">Reference proteome</keyword>
<proteinExistence type="inferred from homology"/>
<sequence length="322" mass="34551">MEAPNTKPYKIPSDAVWFVSGCSSGIGQSLAQLIAQTSNSVSATARNPADLSNIPDGENVLKLKLDVHLSNLRAATITKWGRIDIVVNNAGYTLAGDAEGAGDEEASAVMDTNFWGMVDVTKKALGIMREENPKSGQQGGVILNISSIGGWAGFPSQAFYHASKFAMEGWTESVAKELPTAWNSELRAPFLSVSAVQVAMSISRSLSLVVSKPNYATSSLKMMESRHPAYSDPNSPTNALLGYMQSKQGRSTWTEPQDLAAAIYAVVSSGNRVPIHVPLGPDSWGLLSSDLESIRKNLDEFKNLSLGLGDSKQLESINFLRK</sequence>
<dbReference type="EMBL" id="CAMGZC010000823">
    <property type="protein sequence ID" value="CAI0650212.1"/>
    <property type="molecule type" value="Genomic_DNA"/>
</dbReference>
<dbReference type="InterPro" id="IPR036291">
    <property type="entry name" value="NAD(P)-bd_dom_sf"/>
</dbReference>
<dbReference type="InterPro" id="IPR002347">
    <property type="entry name" value="SDR_fam"/>
</dbReference>
<dbReference type="PRINTS" id="PR00081">
    <property type="entry name" value="GDHRDH"/>
</dbReference>
<organism evidence="4 5">
    <name type="scientific">Colletotrichum noveboracense</name>
    <dbReference type="NCBI Taxonomy" id="2664923"/>
    <lineage>
        <taxon>Eukaryota</taxon>
        <taxon>Fungi</taxon>
        <taxon>Dikarya</taxon>
        <taxon>Ascomycota</taxon>
        <taxon>Pezizomycotina</taxon>
        <taxon>Sordariomycetes</taxon>
        <taxon>Hypocreomycetidae</taxon>
        <taxon>Glomerellales</taxon>
        <taxon>Glomerellaceae</taxon>
        <taxon>Colletotrichum</taxon>
        <taxon>Colletotrichum gloeosporioides species complex</taxon>
    </lineage>
</organism>